<name>A0A413FKE8_9FIRM</name>
<reference evidence="1 2" key="1">
    <citation type="submission" date="2018-08" db="EMBL/GenBank/DDBJ databases">
        <title>A genome reference for cultivated species of the human gut microbiota.</title>
        <authorList>
            <person name="Zou Y."/>
            <person name="Xue W."/>
            <person name="Luo G."/>
        </authorList>
    </citation>
    <scope>NUCLEOTIDE SEQUENCE [LARGE SCALE GENOMIC DNA]</scope>
    <source>
        <strain evidence="1 2">AF04-15</strain>
    </source>
</reference>
<accession>A0A413FKE8</accession>
<keyword evidence="1" id="KW-0378">Hydrolase</keyword>
<dbReference type="SFLD" id="SFLDS00003">
    <property type="entry name" value="Haloacid_Dehalogenase"/>
    <property type="match status" value="1"/>
</dbReference>
<evidence type="ECO:0000313" key="2">
    <source>
        <dbReference type="Proteomes" id="UP000283880"/>
    </source>
</evidence>
<dbReference type="Pfam" id="PF08282">
    <property type="entry name" value="Hydrolase_3"/>
    <property type="match status" value="1"/>
</dbReference>
<dbReference type="OrthoDB" id="9781413at2"/>
<dbReference type="InterPro" id="IPR023214">
    <property type="entry name" value="HAD_sf"/>
</dbReference>
<organism evidence="1 2">
    <name type="scientific">Enterocloster asparagiformis</name>
    <dbReference type="NCBI Taxonomy" id="333367"/>
    <lineage>
        <taxon>Bacteria</taxon>
        <taxon>Bacillati</taxon>
        <taxon>Bacillota</taxon>
        <taxon>Clostridia</taxon>
        <taxon>Lachnospirales</taxon>
        <taxon>Lachnospiraceae</taxon>
        <taxon>Enterocloster</taxon>
    </lineage>
</organism>
<dbReference type="SFLD" id="SFLDG01140">
    <property type="entry name" value="C2.B:_Phosphomannomutase_and_P"/>
    <property type="match status" value="1"/>
</dbReference>
<dbReference type="GO" id="GO:0000287">
    <property type="term" value="F:magnesium ion binding"/>
    <property type="evidence" value="ECO:0007669"/>
    <property type="project" value="TreeGrafter"/>
</dbReference>
<dbReference type="PANTHER" id="PTHR10000:SF8">
    <property type="entry name" value="HAD SUPERFAMILY HYDROLASE-LIKE, TYPE 3"/>
    <property type="match status" value="1"/>
</dbReference>
<dbReference type="GO" id="GO:0016791">
    <property type="term" value="F:phosphatase activity"/>
    <property type="evidence" value="ECO:0007669"/>
    <property type="project" value="UniProtKB-ARBA"/>
</dbReference>
<protein>
    <submittedName>
        <fullName evidence="1">Cof-type HAD-IIB family hydrolase</fullName>
    </submittedName>
</protein>
<comment type="caution">
    <text evidence="1">The sequence shown here is derived from an EMBL/GenBank/DDBJ whole genome shotgun (WGS) entry which is preliminary data.</text>
</comment>
<dbReference type="Proteomes" id="UP000283880">
    <property type="component" value="Unassembled WGS sequence"/>
</dbReference>
<dbReference type="Gene3D" id="3.40.50.1000">
    <property type="entry name" value="HAD superfamily/HAD-like"/>
    <property type="match status" value="1"/>
</dbReference>
<dbReference type="GO" id="GO:0005829">
    <property type="term" value="C:cytosol"/>
    <property type="evidence" value="ECO:0007669"/>
    <property type="project" value="TreeGrafter"/>
</dbReference>
<sequence length="276" mass="30671">MNEMRRKLIAMDLDGTAVDSEGRLAPGVKEAIVNARAEGHMVAFVTGRADTDMAALDCGYEFVDYLILNNGAKLVRGHDRTVLENEVLNRDEVERLIRFCQERDIQVYVICGRECYASKRGERLERYMNSIGCCPHYFEDISQVPTDRVEGMTILGEAAPVCSAIREQGFNLRAVISEPFCVDVMNPQVNKWNGLKELLRRIGMEREDVVAVGDYDNDLEMILQSGIGVAVGNARECVKARADYVTVRDNEAGAVADMINELVLGRTSGLCLKNAV</sequence>
<dbReference type="InterPro" id="IPR036412">
    <property type="entry name" value="HAD-like_sf"/>
</dbReference>
<dbReference type="InterPro" id="IPR000150">
    <property type="entry name" value="Cof"/>
</dbReference>
<dbReference type="Gene3D" id="3.30.1240.10">
    <property type="match status" value="1"/>
</dbReference>
<gene>
    <name evidence="1" type="ORF">DWV29_00505</name>
</gene>
<evidence type="ECO:0000313" key="1">
    <source>
        <dbReference type="EMBL" id="RGX32733.1"/>
    </source>
</evidence>
<dbReference type="EMBL" id="QSBM01000001">
    <property type="protein sequence ID" value="RGX32733.1"/>
    <property type="molecule type" value="Genomic_DNA"/>
</dbReference>
<dbReference type="NCBIfam" id="TIGR00099">
    <property type="entry name" value="Cof-subfamily"/>
    <property type="match status" value="1"/>
</dbReference>
<dbReference type="SUPFAM" id="SSF56784">
    <property type="entry name" value="HAD-like"/>
    <property type="match status" value="1"/>
</dbReference>
<proteinExistence type="predicted"/>
<dbReference type="AlphaFoldDB" id="A0A413FKE8"/>
<dbReference type="PANTHER" id="PTHR10000">
    <property type="entry name" value="PHOSPHOSERINE PHOSPHATASE"/>
    <property type="match status" value="1"/>
</dbReference>